<evidence type="ECO:0000313" key="4">
    <source>
        <dbReference type="EMBL" id="TMQ54854.1"/>
    </source>
</evidence>
<dbReference type="GO" id="GO:0008483">
    <property type="term" value="F:transaminase activity"/>
    <property type="evidence" value="ECO:0007669"/>
    <property type="project" value="UniProtKB-KW"/>
</dbReference>
<dbReference type="PANTHER" id="PTHR43094:SF1">
    <property type="entry name" value="AMINOTRANSFERASE CLASS-III"/>
    <property type="match status" value="1"/>
</dbReference>
<evidence type="ECO:0000256" key="3">
    <source>
        <dbReference type="RuleBase" id="RU003560"/>
    </source>
</evidence>
<dbReference type="InterPro" id="IPR005814">
    <property type="entry name" value="Aminotrans_3"/>
</dbReference>
<accession>A0A538SUB0</accession>
<dbReference type="EMBL" id="VBOU01000050">
    <property type="protein sequence ID" value="TMQ54854.1"/>
    <property type="molecule type" value="Genomic_DNA"/>
</dbReference>
<dbReference type="AlphaFoldDB" id="A0A538SUB0"/>
<dbReference type="SUPFAM" id="SSF53383">
    <property type="entry name" value="PLP-dependent transferases"/>
    <property type="match status" value="1"/>
</dbReference>
<dbReference type="InterPro" id="IPR015421">
    <property type="entry name" value="PyrdxlP-dep_Trfase_major"/>
</dbReference>
<keyword evidence="4" id="KW-0808">Transferase</keyword>
<dbReference type="Gene3D" id="3.40.640.10">
    <property type="entry name" value="Type I PLP-dependent aspartate aminotransferase-like (Major domain)"/>
    <property type="match status" value="1"/>
</dbReference>
<dbReference type="Gene3D" id="3.90.1150.10">
    <property type="entry name" value="Aspartate Aminotransferase, domain 1"/>
    <property type="match status" value="1"/>
</dbReference>
<dbReference type="Pfam" id="PF00202">
    <property type="entry name" value="Aminotran_3"/>
    <property type="match status" value="1"/>
</dbReference>
<evidence type="ECO:0000256" key="1">
    <source>
        <dbReference type="ARBA" id="ARBA00008954"/>
    </source>
</evidence>
<reference evidence="4 5" key="1">
    <citation type="journal article" date="2019" name="Nat. Microbiol.">
        <title>Mediterranean grassland soil C-N compound turnover is dependent on rainfall and depth, and is mediated by genomically divergent microorganisms.</title>
        <authorList>
            <person name="Diamond S."/>
            <person name="Andeer P.F."/>
            <person name="Li Z."/>
            <person name="Crits-Christoph A."/>
            <person name="Burstein D."/>
            <person name="Anantharaman K."/>
            <person name="Lane K.R."/>
            <person name="Thomas B.C."/>
            <person name="Pan C."/>
            <person name="Northen T.R."/>
            <person name="Banfield J.F."/>
        </authorList>
    </citation>
    <scope>NUCLEOTIDE SEQUENCE [LARGE SCALE GENOMIC DNA]</scope>
    <source>
        <strain evidence="4">WS_4</strain>
    </source>
</reference>
<keyword evidence="2 3" id="KW-0663">Pyridoxal phosphate</keyword>
<dbReference type="InterPro" id="IPR015424">
    <property type="entry name" value="PyrdxlP-dep_Trfase"/>
</dbReference>
<sequence>MVAGVASPASPSLRSTLVRAEGIHVWDAGGRRYLDAISGAFCVQLGYSRTDLVRVMAEAASRLPFARPTTFDSEESEGYARELLAAAGPPFSRVLFTSSGSEAVEAALKTAYRYQRAAGYAGRTRVAHLRGHFHGATLAALQVTDYGPRRAPYETVLAGGSPALAEEAGGRPLDEEVGDAAALIAETVPAAGLGAPVPPPGYLARLRGACDAGRALWIADEVLTGFGRVGPLFAWKRLAERPEDQGAVPDIVAFGKGAGAGYAPVGGVLLAHRVASALDSAPDGPFVHAQTYGGNPIACAVGRRVLAALREEKIDARVREKETLLAGALAPLARHPHVREVHGLGFLHGVELQADRSGAPFPRGLAIAERMEAACRERGILVYTGVGSADGARGDFLLIAPPLVSDPHHFAQIAIAITQALDEVMGGFP</sequence>
<comment type="similarity">
    <text evidence="1 3">Belongs to the class-III pyridoxal-phosphate-dependent aminotransferase family.</text>
</comment>
<dbReference type="GO" id="GO:0030170">
    <property type="term" value="F:pyridoxal phosphate binding"/>
    <property type="evidence" value="ECO:0007669"/>
    <property type="project" value="InterPro"/>
</dbReference>
<gene>
    <name evidence="4" type="ORF">E6K74_04845</name>
</gene>
<evidence type="ECO:0000313" key="5">
    <source>
        <dbReference type="Proteomes" id="UP000319829"/>
    </source>
</evidence>
<dbReference type="CDD" id="cd00610">
    <property type="entry name" value="OAT_like"/>
    <property type="match status" value="1"/>
</dbReference>
<name>A0A538SUB0_UNCEI</name>
<protein>
    <submittedName>
        <fullName evidence="4">Aspartate aminotransferase family protein</fullName>
    </submittedName>
</protein>
<dbReference type="PANTHER" id="PTHR43094">
    <property type="entry name" value="AMINOTRANSFERASE"/>
    <property type="match status" value="1"/>
</dbReference>
<comment type="caution">
    <text evidence="4">The sequence shown here is derived from an EMBL/GenBank/DDBJ whole genome shotgun (WGS) entry which is preliminary data.</text>
</comment>
<dbReference type="Proteomes" id="UP000319829">
    <property type="component" value="Unassembled WGS sequence"/>
</dbReference>
<organism evidence="4 5">
    <name type="scientific">Eiseniibacteriota bacterium</name>
    <dbReference type="NCBI Taxonomy" id="2212470"/>
    <lineage>
        <taxon>Bacteria</taxon>
        <taxon>Candidatus Eiseniibacteriota</taxon>
    </lineage>
</organism>
<evidence type="ECO:0000256" key="2">
    <source>
        <dbReference type="ARBA" id="ARBA00022898"/>
    </source>
</evidence>
<keyword evidence="4" id="KW-0032">Aminotransferase</keyword>
<proteinExistence type="inferred from homology"/>
<dbReference type="InterPro" id="IPR015422">
    <property type="entry name" value="PyrdxlP-dep_Trfase_small"/>
</dbReference>